<dbReference type="PANTHER" id="PTHR28004:SF2">
    <property type="entry name" value="D-SERINE DEHYDRATASE"/>
    <property type="match status" value="1"/>
</dbReference>
<dbReference type="PANTHER" id="PTHR28004">
    <property type="entry name" value="ZGC:162816-RELATED"/>
    <property type="match status" value="1"/>
</dbReference>
<dbReference type="EMBL" id="JAGHQL010000263">
    <property type="protein sequence ID" value="KAH0534179.1"/>
    <property type="molecule type" value="Genomic_DNA"/>
</dbReference>
<dbReference type="Gene3D" id="2.40.37.20">
    <property type="entry name" value="D-serine dehydratase-like domain"/>
    <property type="match status" value="1"/>
</dbReference>
<accession>A0A9P8KZL0</accession>
<dbReference type="InterPro" id="IPR001608">
    <property type="entry name" value="Ala_racemase_N"/>
</dbReference>
<keyword evidence="5" id="KW-1185">Reference proteome</keyword>
<dbReference type="InterPro" id="IPR026956">
    <property type="entry name" value="D-ser_dehydrat-like_dom"/>
</dbReference>
<evidence type="ECO:0000313" key="4">
    <source>
        <dbReference type="EMBL" id="KAH0534179.1"/>
    </source>
</evidence>
<gene>
    <name evidence="4" type="ORF">FGG08_007226</name>
</gene>
<keyword evidence="2" id="KW-0456">Lyase</keyword>
<feature type="domain" description="D-serine dehydratase-like" evidence="3">
    <location>
        <begin position="264"/>
        <end position="353"/>
    </location>
</feature>
<dbReference type="GO" id="GO:0008721">
    <property type="term" value="F:D-serine ammonia-lyase activity"/>
    <property type="evidence" value="ECO:0007669"/>
    <property type="project" value="TreeGrafter"/>
</dbReference>
<proteinExistence type="inferred from homology"/>
<dbReference type="SUPFAM" id="SSF51419">
    <property type="entry name" value="PLP-binding barrel"/>
    <property type="match status" value="1"/>
</dbReference>
<dbReference type="InterPro" id="IPR029066">
    <property type="entry name" value="PLP-binding_barrel"/>
</dbReference>
<name>A0A9P8KZL0_9PEZI</name>
<dbReference type="Proteomes" id="UP000698800">
    <property type="component" value="Unassembled WGS sequence"/>
</dbReference>
<dbReference type="InterPro" id="IPR051466">
    <property type="entry name" value="D-amino_acid_metab_enzyme"/>
</dbReference>
<dbReference type="InterPro" id="IPR042208">
    <property type="entry name" value="D-ser_dehydrat-like_sf"/>
</dbReference>
<evidence type="ECO:0000256" key="2">
    <source>
        <dbReference type="ARBA" id="ARBA00023239"/>
    </source>
</evidence>
<organism evidence="4 5">
    <name type="scientific">Glutinoglossum americanum</name>
    <dbReference type="NCBI Taxonomy" id="1670608"/>
    <lineage>
        <taxon>Eukaryota</taxon>
        <taxon>Fungi</taxon>
        <taxon>Dikarya</taxon>
        <taxon>Ascomycota</taxon>
        <taxon>Pezizomycotina</taxon>
        <taxon>Geoglossomycetes</taxon>
        <taxon>Geoglossales</taxon>
        <taxon>Geoglossaceae</taxon>
        <taxon>Glutinoglossum</taxon>
    </lineage>
</organism>
<evidence type="ECO:0000259" key="3">
    <source>
        <dbReference type="SMART" id="SM01119"/>
    </source>
</evidence>
<dbReference type="GO" id="GO:0036088">
    <property type="term" value="P:D-serine catabolic process"/>
    <property type="evidence" value="ECO:0007669"/>
    <property type="project" value="TreeGrafter"/>
</dbReference>
<protein>
    <recommendedName>
        <fullName evidence="3">D-serine dehydratase-like domain-containing protein</fullName>
    </recommendedName>
</protein>
<dbReference type="Pfam" id="PF14031">
    <property type="entry name" value="D-ser_dehydrat"/>
    <property type="match status" value="1"/>
</dbReference>
<dbReference type="SMART" id="SM01119">
    <property type="entry name" value="D-ser_dehydrat"/>
    <property type="match status" value="1"/>
</dbReference>
<dbReference type="CDD" id="cd06821">
    <property type="entry name" value="PLPDE_III_D-TA"/>
    <property type="match status" value="1"/>
</dbReference>
<dbReference type="Pfam" id="PF01168">
    <property type="entry name" value="Ala_racemase_N"/>
    <property type="match status" value="1"/>
</dbReference>
<sequence>MRIADWYRVVNVAEVASPALLVYPDRVEENTRRMVSLVGSVDRLRPHVKTHKLAEVVRLQLGHGITRFKCATIAEAEMTAVAGALDVLIAYPLVGPNILRFLELIRTFPATKFRAIADDADAIRALSAVVVEFLPDQSVDVLLDIDCGMHRTGVAPGPEAEALYHLIASLPGLRPGGLHAYDGHIGDSDLAVRTRRVEEAFAPVRSLRDALLREGLPVPHLIAGGTPTFPIDARHPDVECTPGTTAFWDRSYQIKCPDLDFLHAALVLTRVVSKPGRNLLCLDLGYKAIAAENPHPRVHLLDIPEAIAVGHSEEHLVIESPRATEFAVGTPLYGIPWHICPTVALYAEAVTVTDGYATGRWQIDARARKLTT</sequence>
<dbReference type="AlphaFoldDB" id="A0A9P8KZL0"/>
<evidence type="ECO:0000313" key="5">
    <source>
        <dbReference type="Proteomes" id="UP000698800"/>
    </source>
</evidence>
<dbReference type="Gene3D" id="3.20.20.10">
    <property type="entry name" value="Alanine racemase"/>
    <property type="match status" value="1"/>
</dbReference>
<evidence type="ECO:0000256" key="1">
    <source>
        <dbReference type="ARBA" id="ARBA00005323"/>
    </source>
</evidence>
<dbReference type="OrthoDB" id="20198at2759"/>
<comment type="similarity">
    <text evidence="1">Belongs to the DSD1 family.</text>
</comment>
<comment type="caution">
    <text evidence="4">The sequence shown here is derived from an EMBL/GenBank/DDBJ whole genome shotgun (WGS) entry which is preliminary data.</text>
</comment>
<reference evidence="4" key="1">
    <citation type="submission" date="2021-03" db="EMBL/GenBank/DDBJ databases">
        <title>Comparative genomics and phylogenomic investigation of the class Geoglossomycetes provide insights into ecological specialization and systematics.</title>
        <authorList>
            <person name="Melie T."/>
            <person name="Pirro S."/>
            <person name="Miller A.N."/>
            <person name="Quandt A."/>
        </authorList>
    </citation>
    <scope>NUCLEOTIDE SEQUENCE</scope>
    <source>
        <strain evidence="4">GBOQ0MN5Z8</strain>
    </source>
</reference>